<dbReference type="Pfam" id="PF00610">
    <property type="entry name" value="DEP"/>
    <property type="match status" value="1"/>
</dbReference>
<feature type="signal peptide" evidence="8">
    <location>
        <begin position="1"/>
        <end position="32"/>
    </location>
</feature>
<evidence type="ECO:0000313" key="10">
    <source>
        <dbReference type="EMBL" id="PZD72174.1"/>
    </source>
</evidence>
<dbReference type="Proteomes" id="UP000248857">
    <property type="component" value="Unassembled WGS sequence"/>
</dbReference>
<comment type="subcellular location">
    <subcellularLocation>
        <location evidence="1">Cell membrane</location>
        <topology evidence="1">Multi-pass membrane protein</topology>
    </subcellularLocation>
</comment>
<dbReference type="Gene3D" id="3.30.70.100">
    <property type="match status" value="1"/>
</dbReference>
<evidence type="ECO:0000256" key="1">
    <source>
        <dbReference type="ARBA" id="ARBA00004651"/>
    </source>
</evidence>
<dbReference type="CDD" id="cd04371">
    <property type="entry name" value="DEP"/>
    <property type="match status" value="1"/>
</dbReference>
<protein>
    <submittedName>
        <fullName evidence="10">Mechanosensitive channel MscK</fullName>
    </submittedName>
</protein>
<dbReference type="InterPro" id="IPR006685">
    <property type="entry name" value="MscS_channel_2nd"/>
</dbReference>
<evidence type="ECO:0000313" key="11">
    <source>
        <dbReference type="Proteomes" id="UP000248857"/>
    </source>
</evidence>
<dbReference type="InterPro" id="IPR036388">
    <property type="entry name" value="WH-like_DNA-bd_sf"/>
</dbReference>
<dbReference type="SUPFAM" id="SSF50182">
    <property type="entry name" value="Sm-like ribonucleoproteins"/>
    <property type="match status" value="1"/>
</dbReference>
<dbReference type="SUPFAM" id="SSF46785">
    <property type="entry name" value="Winged helix' DNA-binding domain"/>
    <property type="match status" value="1"/>
</dbReference>
<evidence type="ECO:0000256" key="6">
    <source>
        <dbReference type="ARBA" id="ARBA00023136"/>
    </source>
</evidence>
<evidence type="ECO:0000256" key="4">
    <source>
        <dbReference type="ARBA" id="ARBA00022692"/>
    </source>
</evidence>
<dbReference type="InterPro" id="IPR000591">
    <property type="entry name" value="DEP_dom"/>
</dbReference>
<evidence type="ECO:0000259" key="9">
    <source>
        <dbReference type="PROSITE" id="PS50186"/>
    </source>
</evidence>
<dbReference type="Gene3D" id="1.10.287.1260">
    <property type="match status" value="1"/>
</dbReference>
<dbReference type="InterPro" id="IPR052702">
    <property type="entry name" value="MscS-like_channel"/>
</dbReference>
<dbReference type="InterPro" id="IPR023408">
    <property type="entry name" value="MscS_beta-dom_sf"/>
</dbReference>
<feature type="transmembrane region" description="Helical" evidence="7">
    <location>
        <begin position="197"/>
        <end position="219"/>
    </location>
</feature>
<keyword evidence="4 7" id="KW-0812">Transmembrane</keyword>
<evidence type="ECO:0000256" key="7">
    <source>
        <dbReference type="SAM" id="Phobius"/>
    </source>
</evidence>
<keyword evidence="11" id="KW-1185">Reference proteome</keyword>
<dbReference type="SUPFAM" id="SSF82689">
    <property type="entry name" value="Mechanosensitive channel protein MscS (YggB), C-terminal domain"/>
    <property type="match status" value="1"/>
</dbReference>
<feature type="transmembrane region" description="Helical" evidence="7">
    <location>
        <begin position="259"/>
        <end position="280"/>
    </location>
</feature>
<dbReference type="AlphaFoldDB" id="A0A2W1JPX5"/>
<feature type="transmembrane region" description="Helical" evidence="7">
    <location>
        <begin position="301"/>
        <end position="320"/>
    </location>
</feature>
<dbReference type="GO" id="GO:0035556">
    <property type="term" value="P:intracellular signal transduction"/>
    <property type="evidence" value="ECO:0007669"/>
    <property type="project" value="InterPro"/>
</dbReference>
<dbReference type="GO" id="GO:0055085">
    <property type="term" value="P:transmembrane transport"/>
    <property type="evidence" value="ECO:0007669"/>
    <property type="project" value="InterPro"/>
</dbReference>
<evidence type="ECO:0000256" key="3">
    <source>
        <dbReference type="ARBA" id="ARBA00022475"/>
    </source>
</evidence>
<proteinExistence type="inferred from homology"/>
<dbReference type="Pfam" id="PF00924">
    <property type="entry name" value="MS_channel_2nd"/>
    <property type="match status" value="1"/>
</dbReference>
<sequence>MLNGQKKRLKFCLLAILSASILGLICTPVAVRSQDATSPNRVQTTPSPIVIDGRVLFQVHSISGFSAKDRADPVNQSLMDSLSNDSSTEPPRVQIVRQDNLLTLRLNDQHLLTVTERDLLPGVMPREQAQRWQDWLNKALQKAQQERTPGYQRKAFGLLALALMTTISLHMVVNILKQRLLLRYVSLNPQQSSVRRGQSLVFLGILGLKGILWVTALIYTTDLFPLVRRWRFQVWYSLEKNLWFPLFQLGENNYSLADMLLLLGLIVGLWLLVGAIVRFLKAQVLSFTGIEKGPQETIATLAHYGLTSIGSLGILQAWGIDISSLAIIASVLGVGIGFGLQGLVNNFVSGIVLLIERPIQVGDFIDLDGLFGTIEHIGTRSTQIRRLDQVSVFVPNSELVSQRLINWNYGQRVVRVTIPVKVAYSSDIDQVRQVLLGIAKHHDGVLGYPQPLVLFTDLGDSGLNLLLVVSTRMPKNQFLLKSDLQYLIVKRFQEYKIRIPYNQHDLHVQSPQLNALVDTWTQQQTPQPTELYYPNAISRQGTIRSSTFESTPEDIGVGAMAKRRVPLQGLDIEQLTNQMRSQNGIDIKDRTYRLRSYPKSFLGCEAVDWLMHTQGVSTQEAIKLGQILIDRGVIHHVTDEQPFQDGYFFYRFYDDEI</sequence>
<evidence type="ECO:0000256" key="8">
    <source>
        <dbReference type="SAM" id="SignalP"/>
    </source>
</evidence>
<keyword evidence="6 7" id="KW-0472">Membrane</keyword>
<comment type="caution">
    <text evidence="10">The sequence shown here is derived from an EMBL/GenBank/DDBJ whole genome shotgun (WGS) entry which is preliminary data.</text>
</comment>
<dbReference type="InterPro" id="IPR036390">
    <property type="entry name" value="WH_DNA-bd_sf"/>
</dbReference>
<evidence type="ECO:0000256" key="2">
    <source>
        <dbReference type="ARBA" id="ARBA00008017"/>
    </source>
</evidence>
<dbReference type="PROSITE" id="PS50186">
    <property type="entry name" value="DEP"/>
    <property type="match status" value="1"/>
</dbReference>
<organism evidence="10 11">
    <name type="scientific">Acaryochloris thomasi RCC1774</name>
    <dbReference type="NCBI Taxonomy" id="1764569"/>
    <lineage>
        <taxon>Bacteria</taxon>
        <taxon>Bacillati</taxon>
        <taxon>Cyanobacteriota</taxon>
        <taxon>Cyanophyceae</taxon>
        <taxon>Acaryochloridales</taxon>
        <taxon>Acaryochloridaceae</taxon>
        <taxon>Acaryochloris</taxon>
        <taxon>Acaryochloris thomasi</taxon>
    </lineage>
</organism>
<keyword evidence="8" id="KW-0732">Signal</keyword>
<keyword evidence="5 7" id="KW-1133">Transmembrane helix</keyword>
<feature type="transmembrane region" description="Helical" evidence="7">
    <location>
        <begin position="326"/>
        <end position="355"/>
    </location>
</feature>
<dbReference type="SMART" id="SM00049">
    <property type="entry name" value="DEP"/>
    <property type="match status" value="1"/>
</dbReference>
<dbReference type="SUPFAM" id="SSF82861">
    <property type="entry name" value="Mechanosensitive channel protein MscS (YggB), transmembrane region"/>
    <property type="match status" value="1"/>
</dbReference>
<dbReference type="Gene3D" id="1.10.10.10">
    <property type="entry name" value="Winged helix-like DNA-binding domain superfamily/Winged helix DNA-binding domain"/>
    <property type="match status" value="1"/>
</dbReference>
<gene>
    <name evidence="10" type="primary">mscK_4</name>
    <name evidence="10" type="ORF">C1752_03760</name>
</gene>
<feature type="domain" description="DEP" evidence="9">
    <location>
        <begin position="581"/>
        <end position="654"/>
    </location>
</feature>
<dbReference type="Pfam" id="PF21082">
    <property type="entry name" value="MS_channel_3rd"/>
    <property type="match status" value="1"/>
</dbReference>
<dbReference type="GO" id="GO:0005886">
    <property type="term" value="C:plasma membrane"/>
    <property type="evidence" value="ECO:0007669"/>
    <property type="project" value="UniProtKB-SubCell"/>
</dbReference>
<dbReference type="InterPro" id="IPR011066">
    <property type="entry name" value="MscS_channel_C_sf"/>
</dbReference>
<dbReference type="EMBL" id="PQWO01000011">
    <property type="protein sequence ID" value="PZD72174.1"/>
    <property type="molecule type" value="Genomic_DNA"/>
</dbReference>
<evidence type="ECO:0000256" key="5">
    <source>
        <dbReference type="ARBA" id="ARBA00022989"/>
    </source>
</evidence>
<reference evidence="10 11" key="1">
    <citation type="journal article" date="2018" name="Sci. Rep.">
        <title>A novel species of the marine cyanobacterium Acaryochloris with a unique pigment content and lifestyle.</title>
        <authorList>
            <person name="Partensky F."/>
            <person name="Six C."/>
            <person name="Ratin M."/>
            <person name="Garczarek L."/>
            <person name="Vaulot D."/>
            <person name="Probert I."/>
            <person name="Calteau A."/>
            <person name="Gourvil P."/>
            <person name="Marie D."/>
            <person name="Grebert T."/>
            <person name="Bouchier C."/>
            <person name="Le Panse S."/>
            <person name="Gachenot M."/>
            <person name="Rodriguez F."/>
            <person name="Garrido J.L."/>
        </authorList>
    </citation>
    <scope>NUCLEOTIDE SEQUENCE [LARGE SCALE GENOMIC DNA]</scope>
    <source>
        <strain evidence="10 11">RCC1774</strain>
    </source>
</reference>
<feature type="chain" id="PRO_5016100132" evidence="8">
    <location>
        <begin position="33"/>
        <end position="657"/>
    </location>
</feature>
<name>A0A2W1JPX5_9CYAN</name>
<dbReference type="PANTHER" id="PTHR30347">
    <property type="entry name" value="POTASSIUM CHANNEL RELATED"/>
    <property type="match status" value="1"/>
</dbReference>
<dbReference type="Gene3D" id="2.30.30.60">
    <property type="match status" value="1"/>
</dbReference>
<dbReference type="InterPro" id="IPR049278">
    <property type="entry name" value="MS_channel_C"/>
</dbReference>
<dbReference type="InterPro" id="IPR010920">
    <property type="entry name" value="LSM_dom_sf"/>
</dbReference>
<accession>A0A2W1JPX5</accession>
<feature type="transmembrane region" description="Helical" evidence="7">
    <location>
        <begin position="155"/>
        <end position="176"/>
    </location>
</feature>
<comment type="similarity">
    <text evidence="2">Belongs to the MscS (TC 1.A.23) family.</text>
</comment>
<dbReference type="PANTHER" id="PTHR30347:SF1">
    <property type="entry name" value="MECHANOSENSITIVE CHANNEL MSCK"/>
    <property type="match status" value="1"/>
</dbReference>
<dbReference type="InterPro" id="IPR011014">
    <property type="entry name" value="MscS_channel_TM-2"/>
</dbReference>
<keyword evidence="3" id="KW-1003">Cell membrane</keyword>